<keyword evidence="2" id="KW-1185">Reference proteome</keyword>
<sequence>MIVINITPFQQYHFVPIFRGAATRNIFNYLTSSRVNEEQQLPVEFVYIGLILLCLSAYTTSAKCVLSDGVYDRVVPYVNPAQSGAQCKHSAYKRIGRCKHKHTHTDERSDIAPREIQANIFSIIGRKFRGVARARGKKNTDALGV</sequence>
<accession>A0ABD2X634</accession>
<comment type="caution">
    <text evidence="1">The sequence shown here is derived from an EMBL/GenBank/DDBJ whole genome shotgun (WGS) entry which is preliminary data.</text>
</comment>
<evidence type="ECO:0000313" key="2">
    <source>
        <dbReference type="Proteomes" id="UP001627154"/>
    </source>
</evidence>
<reference evidence="1 2" key="1">
    <citation type="journal article" date="2024" name="bioRxiv">
        <title>A reference genome for Trichogramma kaykai: A tiny desert-dwelling parasitoid wasp with competing sex-ratio distorters.</title>
        <authorList>
            <person name="Culotta J."/>
            <person name="Lindsey A.R."/>
        </authorList>
    </citation>
    <scope>NUCLEOTIDE SEQUENCE [LARGE SCALE GENOMIC DNA]</scope>
    <source>
        <strain evidence="1 2">KSX58</strain>
    </source>
</reference>
<evidence type="ECO:0000313" key="1">
    <source>
        <dbReference type="EMBL" id="KAL3400771.1"/>
    </source>
</evidence>
<name>A0ABD2X634_9HYME</name>
<protein>
    <submittedName>
        <fullName evidence="1">Uncharacterized protein</fullName>
    </submittedName>
</protein>
<gene>
    <name evidence="1" type="ORF">TKK_005916</name>
</gene>
<dbReference type="AlphaFoldDB" id="A0ABD2X634"/>
<dbReference type="EMBL" id="JBJJXI010000050">
    <property type="protein sequence ID" value="KAL3400771.1"/>
    <property type="molecule type" value="Genomic_DNA"/>
</dbReference>
<organism evidence="1 2">
    <name type="scientific">Trichogramma kaykai</name>
    <dbReference type="NCBI Taxonomy" id="54128"/>
    <lineage>
        <taxon>Eukaryota</taxon>
        <taxon>Metazoa</taxon>
        <taxon>Ecdysozoa</taxon>
        <taxon>Arthropoda</taxon>
        <taxon>Hexapoda</taxon>
        <taxon>Insecta</taxon>
        <taxon>Pterygota</taxon>
        <taxon>Neoptera</taxon>
        <taxon>Endopterygota</taxon>
        <taxon>Hymenoptera</taxon>
        <taxon>Apocrita</taxon>
        <taxon>Proctotrupomorpha</taxon>
        <taxon>Chalcidoidea</taxon>
        <taxon>Trichogrammatidae</taxon>
        <taxon>Trichogramma</taxon>
    </lineage>
</organism>
<proteinExistence type="predicted"/>
<dbReference type="Proteomes" id="UP001627154">
    <property type="component" value="Unassembled WGS sequence"/>
</dbReference>